<keyword evidence="3 6" id="KW-0812">Transmembrane</keyword>
<evidence type="ECO:0000256" key="5">
    <source>
        <dbReference type="ARBA" id="ARBA00023136"/>
    </source>
</evidence>
<evidence type="ECO:0000256" key="3">
    <source>
        <dbReference type="ARBA" id="ARBA00022692"/>
    </source>
</evidence>
<protein>
    <recommendedName>
        <fullName evidence="7">Major facilitator superfamily associated domain-containing protein</fullName>
    </recommendedName>
</protein>
<dbReference type="Pfam" id="PF12832">
    <property type="entry name" value="MFS_1_like"/>
    <property type="match status" value="1"/>
</dbReference>
<feature type="transmembrane region" description="Helical" evidence="6">
    <location>
        <begin position="38"/>
        <end position="58"/>
    </location>
</feature>
<dbReference type="EMBL" id="CAXITT010000009">
    <property type="protein sequence ID" value="CAL1526845.1"/>
    <property type="molecule type" value="Genomic_DNA"/>
</dbReference>
<evidence type="ECO:0000313" key="8">
    <source>
        <dbReference type="EMBL" id="CAL1526845.1"/>
    </source>
</evidence>
<feature type="transmembrane region" description="Helical" evidence="6">
    <location>
        <begin position="358"/>
        <end position="378"/>
    </location>
</feature>
<sequence length="1042" mass="115210">MERRHEGVQQKDEKSVDKEDVKKVSPWKINKTLLPLKMFYFFFYGASGSVIPFITVYLKHLQLSASETGLITGAAVFFAMSVRPLIGMVADHWSAWKSALIICCLGFGAAFFCLWFVPARTRTAASYSATSHSPDNFRPPQSHVGQRHRVWICRSKSGAPVCSFPAIHNLTKCQIFPEAFHETSSEIPQSVRGDLIVHVSSRPSLNDHLFTRDSDAQETRLESDHRWFDVNRAPEDKLPTIQNIQQDSGVDIPCLYISFEVIPHEHNTDGGNLNTANIQLHGTSPSEPISHIAMIETVLNPNKESPDRNRPKCLSDCVEHEVKNESFTFNQSKYNDVDDVNMTTAATSRRRGRYQGSVTPDFVLFLPFLLIAVARSFYASSTSLADAVTYTVLGPSSYKWGQQRLWGTIGTAVAVIAITVSDDQLKGEKFAALFFVCFGLSVMAALVGGLKLRADKFPRSNSFWADVTRIVSDGATRLFLSKLVFYGMMCGAATNFFMWFMVDLGSNQINLGLVVLVHCLSSVVCLRCSPRVLKGIGRANTINIVLAIYAIRYLAFSFLTSPWLALPVELLHGVTYSMFWAAASSTASVLAPTGTQATYQSIAGAVYWDFGRGLGTLITGQILDVIGAPWTFRAYGVTCALVIPVIFLLDRRWPIVSHQKNVYIVKEDEATGAEGDTEPANVELLNTDNVVLTTEDELRNPSINEEMPHKLTTFPSPQWINTSNSLGNGTSNRSSVLLSEKADGGSKYDRLTFRPMTDTCERFSDNTTRTENGNVSSTIHTENGDVKNTKDLFKSRGSVGVLDNEYLSYPYNSDRQIPHPGIIGVESSGMHFVSRVSTFNSSETIEKRETLDASAACQESRDSLQISISSSHLDHGDVDLSYGGSFENDKFFMGIRPKSDSLIPNLSYRNLDSDASGDYIDEHFLTSLSTVNPGADITHQQFNTPRGVEPRDLAFNDNLIKGHCSAHEHVTSVSEPSLPFKYNTSSAGAVYGSADQILSGRKKDLSVIYFFQRDPKVEAGKSCEISADKVQSSSHRPKSHIF</sequence>
<keyword evidence="4 6" id="KW-1133">Transmembrane helix</keyword>
<evidence type="ECO:0000256" key="6">
    <source>
        <dbReference type="SAM" id="Phobius"/>
    </source>
</evidence>
<accession>A0AAV2GZK5</accession>
<evidence type="ECO:0000259" key="7">
    <source>
        <dbReference type="Pfam" id="PF12832"/>
    </source>
</evidence>
<dbReference type="AlphaFoldDB" id="A0AAV2GZK5"/>
<dbReference type="InterPro" id="IPR024989">
    <property type="entry name" value="MFS_assoc_dom"/>
</dbReference>
<dbReference type="InterPro" id="IPR036259">
    <property type="entry name" value="MFS_trans_sf"/>
</dbReference>
<dbReference type="PANTHER" id="PTHR16172:SF41">
    <property type="entry name" value="MAJOR FACILITATOR SUPERFAMILY DOMAIN-CONTAINING PROTEIN 6-LIKE"/>
    <property type="match status" value="1"/>
</dbReference>
<feature type="transmembrane region" description="Helical" evidence="6">
    <location>
        <begin position="541"/>
        <end position="565"/>
    </location>
</feature>
<feature type="transmembrane region" description="Helical" evidence="6">
    <location>
        <begin position="430"/>
        <end position="450"/>
    </location>
</feature>
<gene>
    <name evidence="8" type="ORF">GSLYS_00001022001</name>
</gene>
<dbReference type="SUPFAM" id="SSF103473">
    <property type="entry name" value="MFS general substrate transporter"/>
    <property type="match status" value="2"/>
</dbReference>
<evidence type="ECO:0000256" key="4">
    <source>
        <dbReference type="ARBA" id="ARBA00022989"/>
    </source>
</evidence>
<keyword evidence="9" id="KW-1185">Reference proteome</keyword>
<evidence type="ECO:0000313" key="9">
    <source>
        <dbReference type="Proteomes" id="UP001497497"/>
    </source>
</evidence>
<feature type="transmembrane region" description="Helical" evidence="6">
    <location>
        <begin position="508"/>
        <end position="529"/>
    </location>
</feature>
<proteinExistence type="inferred from homology"/>
<feature type="transmembrane region" description="Helical" evidence="6">
    <location>
        <begin position="70"/>
        <end position="90"/>
    </location>
</feature>
<dbReference type="InterPro" id="IPR051717">
    <property type="entry name" value="MFS_MFSD6"/>
</dbReference>
<dbReference type="GO" id="GO:0016020">
    <property type="term" value="C:membrane"/>
    <property type="evidence" value="ECO:0007669"/>
    <property type="project" value="UniProtKB-SubCell"/>
</dbReference>
<feature type="transmembrane region" description="Helical" evidence="6">
    <location>
        <begin position="96"/>
        <end position="117"/>
    </location>
</feature>
<evidence type="ECO:0000256" key="2">
    <source>
        <dbReference type="ARBA" id="ARBA00005241"/>
    </source>
</evidence>
<dbReference type="Proteomes" id="UP001497497">
    <property type="component" value="Unassembled WGS sequence"/>
</dbReference>
<comment type="subcellular location">
    <subcellularLocation>
        <location evidence="1">Membrane</location>
        <topology evidence="1">Multi-pass membrane protein</topology>
    </subcellularLocation>
</comment>
<comment type="caution">
    <text evidence="8">The sequence shown here is derived from an EMBL/GenBank/DDBJ whole genome shotgun (WGS) entry which is preliminary data.</text>
</comment>
<comment type="similarity">
    <text evidence="2">Belongs to the major facilitator superfamily. MFSD6 family.</text>
</comment>
<organism evidence="8 9">
    <name type="scientific">Lymnaea stagnalis</name>
    <name type="common">Great pond snail</name>
    <name type="synonym">Helix stagnalis</name>
    <dbReference type="NCBI Taxonomy" id="6523"/>
    <lineage>
        <taxon>Eukaryota</taxon>
        <taxon>Metazoa</taxon>
        <taxon>Spiralia</taxon>
        <taxon>Lophotrochozoa</taxon>
        <taxon>Mollusca</taxon>
        <taxon>Gastropoda</taxon>
        <taxon>Heterobranchia</taxon>
        <taxon>Euthyneura</taxon>
        <taxon>Panpulmonata</taxon>
        <taxon>Hygrophila</taxon>
        <taxon>Lymnaeoidea</taxon>
        <taxon>Lymnaeidae</taxon>
        <taxon>Lymnaea</taxon>
    </lineage>
</organism>
<dbReference type="PANTHER" id="PTHR16172">
    <property type="entry name" value="MAJOR FACILITATOR SUPERFAMILY DOMAIN-CONTAINING PROTEIN 6-LIKE"/>
    <property type="match status" value="1"/>
</dbReference>
<evidence type="ECO:0000256" key="1">
    <source>
        <dbReference type="ARBA" id="ARBA00004141"/>
    </source>
</evidence>
<feature type="transmembrane region" description="Helical" evidence="6">
    <location>
        <begin position="483"/>
        <end position="502"/>
    </location>
</feature>
<keyword evidence="5 6" id="KW-0472">Membrane</keyword>
<feature type="domain" description="Major facilitator superfamily associated" evidence="7">
    <location>
        <begin position="34"/>
        <end position="634"/>
    </location>
</feature>
<dbReference type="Gene3D" id="1.20.1250.20">
    <property type="entry name" value="MFS general substrate transporter like domains"/>
    <property type="match status" value="2"/>
</dbReference>
<name>A0AAV2GZK5_LYMST</name>
<reference evidence="8 9" key="1">
    <citation type="submission" date="2024-04" db="EMBL/GenBank/DDBJ databases">
        <authorList>
            <consortium name="Genoscope - CEA"/>
            <person name="William W."/>
        </authorList>
    </citation>
    <scope>NUCLEOTIDE SEQUENCE [LARGE SCALE GENOMIC DNA]</scope>
</reference>